<evidence type="ECO:0000256" key="5">
    <source>
        <dbReference type="ARBA" id="ARBA00023077"/>
    </source>
</evidence>
<evidence type="ECO:0000256" key="2">
    <source>
        <dbReference type="ARBA" id="ARBA00022448"/>
    </source>
</evidence>
<dbReference type="Pfam" id="PF00593">
    <property type="entry name" value="TonB_dep_Rec_b-barrel"/>
    <property type="match status" value="1"/>
</dbReference>
<evidence type="ECO:0000259" key="11">
    <source>
        <dbReference type="Pfam" id="PF07715"/>
    </source>
</evidence>
<dbReference type="InterPro" id="IPR012910">
    <property type="entry name" value="Plug_dom"/>
</dbReference>
<evidence type="ECO:0000256" key="7">
    <source>
        <dbReference type="ARBA" id="ARBA00023237"/>
    </source>
</evidence>
<keyword evidence="3 8" id="KW-1134">Transmembrane beta strand</keyword>
<evidence type="ECO:0000256" key="6">
    <source>
        <dbReference type="ARBA" id="ARBA00023136"/>
    </source>
</evidence>
<feature type="domain" description="TonB-dependent receptor plug" evidence="11">
    <location>
        <begin position="135"/>
        <end position="240"/>
    </location>
</feature>
<evidence type="ECO:0000256" key="3">
    <source>
        <dbReference type="ARBA" id="ARBA00022452"/>
    </source>
</evidence>
<dbReference type="Gene3D" id="2.170.130.10">
    <property type="entry name" value="TonB-dependent receptor, plug domain"/>
    <property type="match status" value="1"/>
</dbReference>
<dbReference type="InterPro" id="IPR000531">
    <property type="entry name" value="Beta-barrel_TonB"/>
</dbReference>
<dbReference type="STRING" id="1285928.SAMN04487894_102475"/>
<name>A0A1G6LVI2_NIADE</name>
<keyword evidence="13" id="KW-1185">Reference proteome</keyword>
<dbReference type="InterPro" id="IPR037066">
    <property type="entry name" value="Plug_dom_sf"/>
</dbReference>
<dbReference type="PROSITE" id="PS52016">
    <property type="entry name" value="TONB_DEPENDENT_REC_3"/>
    <property type="match status" value="1"/>
</dbReference>
<evidence type="ECO:0000313" key="12">
    <source>
        <dbReference type="EMBL" id="SDC47318.1"/>
    </source>
</evidence>
<evidence type="ECO:0000256" key="8">
    <source>
        <dbReference type="PROSITE-ProRule" id="PRU01360"/>
    </source>
</evidence>
<dbReference type="Pfam" id="PF13715">
    <property type="entry name" value="CarbopepD_reg_2"/>
    <property type="match status" value="1"/>
</dbReference>
<reference evidence="13" key="1">
    <citation type="submission" date="2016-10" db="EMBL/GenBank/DDBJ databases">
        <authorList>
            <person name="Varghese N."/>
            <person name="Submissions S."/>
        </authorList>
    </citation>
    <scope>NUCLEOTIDE SEQUENCE [LARGE SCALE GENOMIC DNA]</scope>
    <source>
        <strain evidence="13">DSM 25811 / CCM 8410 / LMG 26954 / E90</strain>
    </source>
</reference>
<comment type="similarity">
    <text evidence="8 9">Belongs to the TonB-dependent receptor family.</text>
</comment>
<evidence type="ECO:0000259" key="10">
    <source>
        <dbReference type="Pfam" id="PF00593"/>
    </source>
</evidence>
<organism evidence="12 13">
    <name type="scientific">Niabella drilacis (strain DSM 25811 / CCM 8410 / CCUG 62505 / LMG 26954 / E90)</name>
    <dbReference type="NCBI Taxonomy" id="1285928"/>
    <lineage>
        <taxon>Bacteria</taxon>
        <taxon>Pseudomonadati</taxon>
        <taxon>Bacteroidota</taxon>
        <taxon>Chitinophagia</taxon>
        <taxon>Chitinophagales</taxon>
        <taxon>Chitinophagaceae</taxon>
        <taxon>Niabella</taxon>
    </lineage>
</organism>
<accession>A0A1G6LVI2</accession>
<feature type="domain" description="TonB-dependent receptor-like beta-barrel" evidence="10">
    <location>
        <begin position="457"/>
        <end position="807"/>
    </location>
</feature>
<dbReference type="InterPro" id="IPR036942">
    <property type="entry name" value="Beta-barrel_TonB_sf"/>
</dbReference>
<dbReference type="InterPro" id="IPR039426">
    <property type="entry name" value="TonB-dep_rcpt-like"/>
</dbReference>
<dbReference type="RefSeq" id="WP_218127696.1">
    <property type="nucleotide sequence ID" value="NZ_FMZO01000002.1"/>
</dbReference>
<dbReference type="AlphaFoldDB" id="A0A1G6LVI2"/>
<evidence type="ECO:0000256" key="4">
    <source>
        <dbReference type="ARBA" id="ARBA00022692"/>
    </source>
</evidence>
<protein>
    <submittedName>
        <fullName evidence="12">TonB-linked outer membrane protein, SusC/RagA family</fullName>
    </submittedName>
</protein>
<dbReference type="SUPFAM" id="SSF49464">
    <property type="entry name" value="Carboxypeptidase regulatory domain-like"/>
    <property type="match status" value="1"/>
</dbReference>
<dbReference type="NCBIfam" id="TIGR04057">
    <property type="entry name" value="SusC_RagA_signa"/>
    <property type="match status" value="1"/>
</dbReference>
<keyword evidence="7 8" id="KW-0998">Cell outer membrane</keyword>
<proteinExistence type="inferred from homology"/>
<dbReference type="Gene3D" id="2.60.40.1120">
    <property type="entry name" value="Carboxypeptidase-like, regulatory domain"/>
    <property type="match status" value="1"/>
</dbReference>
<gene>
    <name evidence="12" type="ORF">SAMN04487894_102475</name>
</gene>
<sequence>MIQKFFYRNKVVMEHRSVHEKKWLLLFLCMLYAAVMQAQTSLTGTILNEAGEPVAGATVGIKGAEAGVSAGNDGSFSLPVRDPKGTLVVSAVGYQQQEVLLNGRAEIQVVLKQSGSNALSEVVIIGYGKQRRDVVTTAVSKLDNKVLENIPYSNAAAALQGNLAGVRVQTNSGQPGAAPNIVIRGGTSINSPNSSPPLYIIDGVQRSNMNDIAAHDIKSIQVLKDAAATSIYGAQGSNGVVIVETKSGLPGKPQVTYSFDLVRSEVVKKYDLLTAEEEAYFSRLGLIATSRINPAFEVQLDRNVYLGGAGNDLTNNTTNSLQYLTQDNRYKLSQGWYSIPDPVDASRTLIFSSTDWQRMLFRKALSQNHALTVSGGSQKARFYLGIGYLDNKGIAIETDYKRFSLNLNGELNLNDRMKLFARVMYAHMQNTQVPTTDVFKSSLIAPVTNKLYFEDGTLSPGRNFGYSNPFYRISVYNPRNVSNDLTMIVGGNLEIVNGLSFSPQFSVQYKGTYSRNFLKSYLDGPATKVTSRTATGSYAENFRPQANAVLTYNKIFSNDHDFELKGGMSYLWTDNISLSATGNNAATDIIPTLNASATPTAVSGAETQQALIGYFSRATYNYKRKYLFNMSLRYDGASNLGTDHKWGLFPGVSAGWNLDQESFWSALPPDLVKMKLRASYGVTGNISGLGLYQAQGEYNASSRYNGASGIMISVLPNQNLKWEQSKTFDVGADIGLLNNRVSLILDYYRRVTDNLLTTLPLPPSSGFPSILTNYGSLENKGFEVEVSARVMDPSAAFQWNIALNHATVSSKILRLPENGIEHNRVGGYYVYDPARGGYAWLGGLQEGGRIGDLYGYRQVSVYATDEEAAKGPVDMLLPSANKIKYGGDVNWLDVDRNDTIDTRDRVYLGNAIPRFTGGFSNTFSYKNLNLIVRMDYTLGATMYNETAARLEGNFSGANAISANIRRSWQQQGDVTDIPRYYWADQNGQWNVWNNRGNSRFYESMDFLCLREVTLSYNLPRTLLHKLRISDIKLNVTGSNLVYFTKYTGLSPEQTDSDTAYPNPRSFIFGASITF</sequence>
<dbReference type="InterPro" id="IPR008969">
    <property type="entry name" value="CarboxyPept-like_regulatory"/>
</dbReference>
<dbReference type="InterPro" id="IPR023997">
    <property type="entry name" value="TonB-dep_OMP_SusC/RagA_CS"/>
</dbReference>
<keyword evidence="4 8" id="KW-0812">Transmembrane</keyword>
<keyword evidence="6 8" id="KW-0472">Membrane</keyword>
<evidence type="ECO:0000256" key="1">
    <source>
        <dbReference type="ARBA" id="ARBA00004571"/>
    </source>
</evidence>
<evidence type="ECO:0000256" key="9">
    <source>
        <dbReference type="RuleBase" id="RU003357"/>
    </source>
</evidence>
<dbReference type="EMBL" id="FMZO01000002">
    <property type="protein sequence ID" value="SDC47318.1"/>
    <property type="molecule type" value="Genomic_DNA"/>
</dbReference>
<dbReference type="Gene3D" id="2.40.170.20">
    <property type="entry name" value="TonB-dependent receptor, beta-barrel domain"/>
    <property type="match status" value="1"/>
</dbReference>
<dbReference type="NCBIfam" id="TIGR04056">
    <property type="entry name" value="OMP_RagA_SusC"/>
    <property type="match status" value="1"/>
</dbReference>
<dbReference type="Pfam" id="PF07715">
    <property type="entry name" value="Plug"/>
    <property type="match status" value="1"/>
</dbReference>
<dbReference type="Proteomes" id="UP000198757">
    <property type="component" value="Unassembled WGS sequence"/>
</dbReference>
<dbReference type="GO" id="GO:0009279">
    <property type="term" value="C:cell outer membrane"/>
    <property type="evidence" value="ECO:0007669"/>
    <property type="project" value="UniProtKB-SubCell"/>
</dbReference>
<dbReference type="InterPro" id="IPR023996">
    <property type="entry name" value="TonB-dep_OMP_SusC/RagA"/>
</dbReference>
<keyword evidence="2 8" id="KW-0813">Transport</keyword>
<keyword evidence="5 9" id="KW-0798">TonB box</keyword>
<dbReference type="SUPFAM" id="SSF56935">
    <property type="entry name" value="Porins"/>
    <property type="match status" value="1"/>
</dbReference>
<evidence type="ECO:0000313" key="13">
    <source>
        <dbReference type="Proteomes" id="UP000198757"/>
    </source>
</evidence>
<comment type="subcellular location">
    <subcellularLocation>
        <location evidence="1 8">Cell outer membrane</location>
        <topology evidence="1 8">Multi-pass membrane protein</topology>
    </subcellularLocation>
</comment>